<protein>
    <recommendedName>
        <fullName evidence="1">Acid phosphatase</fullName>
        <ecNumber evidence="1">3.1.3.2</ecNumber>
    </recommendedName>
</protein>
<dbReference type="SUPFAM" id="SSF48317">
    <property type="entry name" value="Acid phosphatase/Vanadium-dependent haloperoxidase"/>
    <property type="match status" value="1"/>
</dbReference>
<dbReference type="InterPro" id="IPR036938">
    <property type="entry name" value="PAP2/HPO_sf"/>
</dbReference>
<dbReference type="RefSeq" id="WP_146571277.1">
    <property type="nucleotide sequence ID" value="NZ_CP042306.1"/>
</dbReference>
<dbReference type="AlphaFoldDB" id="A0A5B8LHP5"/>
<dbReference type="Proteomes" id="UP000315673">
    <property type="component" value="Chromosome"/>
</dbReference>
<evidence type="ECO:0000256" key="1">
    <source>
        <dbReference type="PIRNR" id="PIRNR000897"/>
    </source>
</evidence>
<comment type="catalytic activity">
    <reaction evidence="1">
        <text>a phosphate monoester + H2O = an alcohol + phosphate</text>
        <dbReference type="Rhea" id="RHEA:15017"/>
        <dbReference type="ChEBI" id="CHEBI:15377"/>
        <dbReference type="ChEBI" id="CHEBI:30879"/>
        <dbReference type="ChEBI" id="CHEBI:43474"/>
        <dbReference type="ChEBI" id="CHEBI:67140"/>
        <dbReference type="EC" id="3.1.3.2"/>
    </reaction>
</comment>
<name>A0A5B8LHP5_9SPHN</name>
<comment type="similarity">
    <text evidence="1">Belongs to the class A bacterial acid phosphatase family.</text>
</comment>
<dbReference type="Gene3D" id="1.20.144.10">
    <property type="entry name" value="Phosphatidic acid phosphatase type 2/haloperoxidase"/>
    <property type="match status" value="1"/>
</dbReference>
<dbReference type="GO" id="GO:0030288">
    <property type="term" value="C:outer membrane-bounded periplasmic space"/>
    <property type="evidence" value="ECO:0007669"/>
    <property type="project" value="InterPro"/>
</dbReference>
<dbReference type="CDD" id="cd03397">
    <property type="entry name" value="PAP2_acid_phosphatase"/>
    <property type="match status" value="1"/>
</dbReference>
<reference evidence="3 4" key="1">
    <citation type="submission" date="2019-07" db="EMBL/GenBank/DDBJ databases">
        <title>Full genome sequence of Sphingomonas sp. 4R-6-7(HKS19).</title>
        <authorList>
            <person name="Im W.-T."/>
        </authorList>
    </citation>
    <scope>NUCLEOTIDE SEQUENCE [LARGE SCALE GENOMIC DNA]</scope>
    <source>
        <strain evidence="3 4">HKS19</strain>
    </source>
</reference>
<dbReference type="GO" id="GO:0003993">
    <property type="term" value="F:acid phosphatase activity"/>
    <property type="evidence" value="ECO:0007669"/>
    <property type="project" value="UniProtKB-EC"/>
</dbReference>
<accession>A0A5B8LHP5</accession>
<organism evidence="3 4">
    <name type="scientific">Sphingomonas panacisoli</name>
    <dbReference type="NCBI Taxonomy" id="1813879"/>
    <lineage>
        <taxon>Bacteria</taxon>
        <taxon>Pseudomonadati</taxon>
        <taxon>Pseudomonadota</taxon>
        <taxon>Alphaproteobacteria</taxon>
        <taxon>Sphingomonadales</taxon>
        <taxon>Sphingomonadaceae</taxon>
        <taxon>Sphingomonas</taxon>
    </lineage>
</organism>
<proteinExistence type="inferred from homology"/>
<dbReference type="PRINTS" id="PR00483">
    <property type="entry name" value="BACPHPHTASE"/>
</dbReference>
<evidence type="ECO:0000259" key="2">
    <source>
        <dbReference type="SMART" id="SM00014"/>
    </source>
</evidence>
<dbReference type="EC" id="3.1.3.2" evidence="1"/>
<gene>
    <name evidence="3" type="ORF">FPZ24_09075</name>
</gene>
<dbReference type="PIRSF" id="PIRSF000897">
    <property type="entry name" value="Acid_Ptase_ClsA"/>
    <property type="match status" value="1"/>
</dbReference>
<sequence>MARPVFIAASVLAAAIAIPTLVMGQQTRGYLPDGSLDMTRILPPAPLKGDARYENDRRVFKDTRHWLGTPRGDLATRDVALGVNAMAEAFSCSLGIKLDPNKAPKLVKLITMAGSTANAQSRAAKEYFKRLRPFQIDEGKTCQPPEDLKGSYDYPSGHTTWGWTWALILANLAPDRATAILSRGRAYGESRVVCGVHNYSAIEAGRITASGTYAAELGQPEFQADLAAARAELAALRADPSAPKPEKCDAEASLVAIPIL</sequence>
<keyword evidence="4" id="KW-1185">Reference proteome</keyword>
<evidence type="ECO:0000313" key="3">
    <source>
        <dbReference type="EMBL" id="QDZ07623.1"/>
    </source>
</evidence>
<evidence type="ECO:0000313" key="4">
    <source>
        <dbReference type="Proteomes" id="UP000315673"/>
    </source>
</evidence>
<keyword evidence="1" id="KW-0378">Hydrolase</keyword>
<dbReference type="EMBL" id="CP042306">
    <property type="protein sequence ID" value="QDZ07623.1"/>
    <property type="molecule type" value="Genomic_DNA"/>
</dbReference>
<dbReference type="InterPro" id="IPR000326">
    <property type="entry name" value="PAP2/HPO"/>
</dbReference>
<dbReference type="SMART" id="SM00014">
    <property type="entry name" value="acidPPc"/>
    <property type="match status" value="1"/>
</dbReference>
<dbReference type="InterPro" id="IPR001011">
    <property type="entry name" value="Acid_Pase_classA_bac"/>
</dbReference>
<dbReference type="OrthoDB" id="9805301at2"/>
<dbReference type="KEGG" id="spai:FPZ24_09075"/>
<dbReference type="Pfam" id="PF01569">
    <property type="entry name" value="PAP2"/>
    <property type="match status" value="1"/>
</dbReference>
<feature type="domain" description="Phosphatidic acid phosphatase type 2/haloperoxidase" evidence="2">
    <location>
        <begin position="107"/>
        <end position="217"/>
    </location>
</feature>